<evidence type="ECO:0000313" key="7">
    <source>
        <dbReference type="Proteomes" id="UP000887566"/>
    </source>
</evidence>
<dbReference type="GO" id="GO:0051015">
    <property type="term" value="F:actin filament binding"/>
    <property type="evidence" value="ECO:0007669"/>
    <property type="project" value="TreeGrafter"/>
</dbReference>
<comment type="subunit">
    <text evidence="6">Heterodimer of an alpha and a beta subunit.</text>
</comment>
<dbReference type="GO" id="GO:0030863">
    <property type="term" value="C:cortical cytoskeleton"/>
    <property type="evidence" value="ECO:0007669"/>
    <property type="project" value="TreeGrafter"/>
</dbReference>
<dbReference type="PANTHER" id="PTHR10653:SF0">
    <property type="entry name" value="F-ACTIN-CAPPING PROTEIN SUBUNIT ALPHA"/>
    <property type="match status" value="1"/>
</dbReference>
<evidence type="ECO:0000313" key="8">
    <source>
        <dbReference type="WBParaSite" id="PSAMB.scaffold7172size8096.g29706.t1"/>
    </source>
</evidence>
<sequence length="246" mass="27937">MANEEPITDKDKIRIASDFILHAPPGEFNEVFNDVRLLLNNDTLLKEGCAAAFAQYNKDQFMPVRLEGVDKPTLVTIHNDIGQGRFYDPKSGKSFKYDHLRKEAAEVQQHEPHDAAKAEPWRKALQQAADVYIENHYQKAGVCTVFGRVDPASGVPGLTLCIEAHQFQPKNFWNGRWRSQWAVVLTEKQAELKGTIKVQVHYYEDGNVQLVSTKDIDRKITVSAQPENTAKDIIRTIEEEESAYQV</sequence>
<evidence type="ECO:0000256" key="2">
    <source>
        <dbReference type="ARBA" id="ARBA00014038"/>
    </source>
</evidence>
<proteinExistence type="inferred from homology"/>
<evidence type="ECO:0000256" key="1">
    <source>
        <dbReference type="ARBA" id="ARBA00010479"/>
    </source>
</evidence>
<evidence type="ECO:0000313" key="9">
    <source>
        <dbReference type="WBParaSite" id="PSAMB.scaffold833size40661.g9013.t1"/>
    </source>
</evidence>
<name>A0A914XB01_9BILA</name>
<dbReference type="FunFam" id="3.30.1140.60:FF:000001">
    <property type="entry name" value="F-actin-capping protein subunit alpha"/>
    <property type="match status" value="1"/>
</dbReference>
<dbReference type="WBParaSite" id="PSAMB.scaffold833size40661.g9013.t1">
    <property type="protein sequence ID" value="PSAMB.scaffold833size40661.g9013.t1"/>
    <property type="gene ID" value="PSAMB.scaffold833size40661.g9013"/>
</dbReference>
<dbReference type="Pfam" id="PF01267">
    <property type="entry name" value="F-actin_cap_A"/>
    <property type="match status" value="1"/>
</dbReference>
<keyword evidence="7" id="KW-1185">Reference proteome</keyword>
<evidence type="ECO:0000256" key="4">
    <source>
        <dbReference type="ARBA" id="ARBA00023203"/>
    </source>
</evidence>
<dbReference type="Proteomes" id="UP000887566">
    <property type="component" value="Unplaced"/>
</dbReference>
<comment type="similarity">
    <text evidence="1 6">Belongs to the F-actin-capping protein alpha subunit family.</text>
</comment>
<reference evidence="8 9" key="1">
    <citation type="submission" date="2022-11" db="UniProtKB">
        <authorList>
            <consortium name="WormBaseParasite"/>
        </authorList>
    </citation>
    <scope>IDENTIFICATION</scope>
</reference>
<dbReference type="PRINTS" id="PR00191">
    <property type="entry name" value="FACTINCAPA"/>
</dbReference>
<dbReference type="InterPro" id="IPR042489">
    <property type="entry name" value="CapZ_alpha_1"/>
</dbReference>
<dbReference type="GO" id="GO:0051016">
    <property type="term" value="P:barbed-end actin filament capping"/>
    <property type="evidence" value="ECO:0007669"/>
    <property type="project" value="UniProtKB-UniRule"/>
</dbReference>
<evidence type="ECO:0000256" key="6">
    <source>
        <dbReference type="RuleBase" id="RU365077"/>
    </source>
</evidence>
<dbReference type="WBParaSite" id="PSAMB.scaffold7172size8096.g29706.t1">
    <property type="protein sequence ID" value="PSAMB.scaffold7172size8096.g29706.t1"/>
    <property type="gene ID" value="PSAMB.scaffold7172size8096.g29706"/>
</dbReference>
<dbReference type="SUPFAM" id="SSF90096">
    <property type="entry name" value="Subunits of heterodimeric actin filament capping protein Capz"/>
    <property type="match status" value="1"/>
</dbReference>
<dbReference type="AlphaFoldDB" id="A0A914XB01"/>
<evidence type="ECO:0000256" key="3">
    <source>
        <dbReference type="ARBA" id="ARBA00022467"/>
    </source>
</evidence>
<dbReference type="Gene3D" id="3.30.1140.60">
    <property type="entry name" value="F-actin capping protein, alpha subunit"/>
    <property type="match status" value="1"/>
</dbReference>
<protein>
    <recommendedName>
        <fullName evidence="2 6">F-actin-capping protein subunit alpha</fullName>
    </recommendedName>
</protein>
<comment type="function">
    <text evidence="6">F-actin-capping proteins bind in a Ca(2+)-independent manner to the fast growing ends of actin filaments (barbed end) thereby blocking the exchange of subunits at these ends. Unlike other capping proteins (such as gelsolin and severin), these proteins do not sever actin filaments.</text>
</comment>
<evidence type="ECO:0000256" key="5">
    <source>
        <dbReference type="ARBA" id="ARBA00044965"/>
    </source>
</evidence>
<organism evidence="7 8">
    <name type="scientific">Plectus sambesii</name>
    <dbReference type="NCBI Taxonomy" id="2011161"/>
    <lineage>
        <taxon>Eukaryota</taxon>
        <taxon>Metazoa</taxon>
        <taxon>Ecdysozoa</taxon>
        <taxon>Nematoda</taxon>
        <taxon>Chromadorea</taxon>
        <taxon>Plectida</taxon>
        <taxon>Plectina</taxon>
        <taxon>Plectoidea</taxon>
        <taxon>Plectidae</taxon>
        <taxon>Plectus</taxon>
    </lineage>
</organism>
<keyword evidence="3 6" id="KW-0117">Actin capping</keyword>
<comment type="subunit">
    <text evidence="5">Component of the F-actin capping complex, composed of a heterodimer of an alpha and a beta subunit.</text>
</comment>
<dbReference type="Gene3D" id="3.90.1150.210">
    <property type="entry name" value="F-actin capping protein, beta subunit"/>
    <property type="match status" value="1"/>
</dbReference>
<dbReference type="PROSITE" id="PS00748">
    <property type="entry name" value="F_ACTIN_CAPPING_A_1"/>
    <property type="match status" value="1"/>
</dbReference>
<dbReference type="InterPro" id="IPR002189">
    <property type="entry name" value="CapZ_alpha"/>
</dbReference>
<dbReference type="FunFam" id="3.90.1150.210:FF:000003">
    <property type="entry name" value="F-actin-capping protein subunit alpha"/>
    <property type="match status" value="1"/>
</dbReference>
<dbReference type="InterPro" id="IPR017865">
    <property type="entry name" value="F-actin_cap_asu_CS"/>
</dbReference>
<dbReference type="InterPro" id="IPR037282">
    <property type="entry name" value="CapZ_alpha/beta"/>
</dbReference>
<accession>A0A914XB01</accession>
<dbReference type="GO" id="GO:0030036">
    <property type="term" value="P:actin cytoskeleton organization"/>
    <property type="evidence" value="ECO:0007669"/>
    <property type="project" value="TreeGrafter"/>
</dbReference>
<dbReference type="GO" id="GO:0008290">
    <property type="term" value="C:F-actin capping protein complex"/>
    <property type="evidence" value="ECO:0007669"/>
    <property type="project" value="UniProtKB-UniRule"/>
</dbReference>
<dbReference type="InterPro" id="IPR042276">
    <property type="entry name" value="CapZ_alpha/beta_2"/>
</dbReference>
<keyword evidence="4 6" id="KW-0009">Actin-binding</keyword>
<dbReference type="PANTHER" id="PTHR10653">
    <property type="entry name" value="F-ACTIN-CAPPING PROTEIN SUBUNIT ALPHA"/>
    <property type="match status" value="1"/>
</dbReference>